<organism evidence="15 16">
    <name type="scientific">Paralvinella palmiformis</name>
    <dbReference type="NCBI Taxonomy" id="53620"/>
    <lineage>
        <taxon>Eukaryota</taxon>
        <taxon>Metazoa</taxon>
        <taxon>Spiralia</taxon>
        <taxon>Lophotrochozoa</taxon>
        <taxon>Annelida</taxon>
        <taxon>Polychaeta</taxon>
        <taxon>Sedentaria</taxon>
        <taxon>Canalipalpata</taxon>
        <taxon>Terebellida</taxon>
        <taxon>Terebelliformia</taxon>
        <taxon>Alvinellidae</taxon>
        <taxon>Paralvinella</taxon>
    </lineage>
</organism>
<evidence type="ECO:0000256" key="4">
    <source>
        <dbReference type="ARBA" id="ARBA00022574"/>
    </source>
</evidence>
<dbReference type="InterPro" id="IPR048616">
    <property type="entry name" value="MED16_bridge"/>
</dbReference>
<dbReference type="Pfam" id="PF20718">
    <property type="entry name" value="Med16_bridge"/>
    <property type="match status" value="1"/>
</dbReference>
<feature type="domain" description="Mediator of RNA polymerase II transcription subunit 16 central helical bridge" evidence="13">
    <location>
        <begin position="484"/>
        <end position="689"/>
    </location>
</feature>
<gene>
    <name evidence="11" type="primary">MED16</name>
    <name evidence="15" type="ORF">LSH36_7g08003</name>
</gene>
<evidence type="ECO:0000259" key="14">
    <source>
        <dbReference type="Pfam" id="PF20719"/>
    </source>
</evidence>
<comment type="caution">
    <text evidence="15">The sequence shown here is derived from an EMBL/GenBank/DDBJ whole genome shotgun (WGS) entry which is preliminary data.</text>
</comment>
<keyword evidence="9 11" id="KW-0539">Nucleus</keyword>
<proteinExistence type="inferred from homology"/>
<dbReference type="InterPro" id="IPR048338">
    <property type="entry name" value="Mediator_Med16"/>
</dbReference>
<evidence type="ECO:0000256" key="2">
    <source>
        <dbReference type="ARBA" id="ARBA00006543"/>
    </source>
</evidence>
<protein>
    <recommendedName>
        <fullName evidence="3 11">Mediator of RNA polymerase II transcription subunit 16</fullName>
    </recommendedName>
    <alternativeName>
        <fullName evidence="10 11">Mediator complex subunit 16</fullName>
    </alternativeName>
</protein>
<dbReference type="InterPro" id="IPR036322">
    <property type="entry name" value="WD40_repeat_dom_sf"/>
</dbReference>
<evidence type="ECO:0000256" key="10">
    <source>
        <dbReference type="ARBA" id="ARBA00032015"/>
    </source>
</evidence>
<feature type="domain" description="Mediator complex subunit Med16 N-terminal" evidence="12">
    <location>
        <begin position="145"/>
        <end position="443"/>
    </location>
</feature>
<comment type="similarity">
    <text evidence="2 11">Belongs to the Mediator complex subunit 16 family.</text>
</comment>
<evidence type="ECO:0000256" key="3">
    <source>
        <dbReference type="ARBA" id="ARBA00019614"/>
    </source>
</evidence>
<accession>A0AAD9NJS5</accession>
<comment type="subcellular location">
    <subcellularLocation>
        <location evidence="1 11">Nucleus</location>
    </subcellularLocation>
</comment>
<dbReference type="GO" id="GO:0045893">
    <property type="term" value="P:positive regulation of DNA-templated transcription"/>
    <property type="evidence" value="ECO:0007669"/>
    <property type="project" value="TreeGrafter"/>
</dbReference>
<dbReference type="EMBL" id="JAODUP010000007">
    <property type="protein sequence ID" value="KAK2169749.1"/>
    <property type="molecule type" value="Genomic_DNA"/>
</dbReference>
<dbReference type="SUPFAM" id="SSF50978">
    <property type="entry name" value="WD40 repeat-like"/>
    <property type="match status" value="1"/>
</dbReference>
<keyword evidence="16" id="KW-1185">Reference proteome</keyword>
<evidence type="ECO:0000259" key="12">
    <source>
        <dbReference type="Pfam" id="PF11635"/>
    </source>
</evidence>
<dbReference type="PANTHER" id="PTHR13224:SF6">
    <property type="entry name" value="MEDIATOR OF RNA POLYMERASE II TRANSCRIPTION SUBUNIT 16"/>
    <property type="match status" value="1"/>
</dbReference>
<dbReference type="PANTHER" id="PTHR13224">
    <property type="entry name" value="THYROID HORMONE RECEPTOR-ASSOCIATED PROTEIN-RELATED"/>
    <property type="match status" value="1"/>
</dbReference>
<name>A0AAD9NJS5_9ANNE</name>
<keyword evidence="5" id="KW-0677">Repeat</keyword>
<keyword evidence="6 11" id="KW-0805">Transcription regulation</keyword>
<evidence type="ECO:0000313" key="16">
    <source>
        <dbReference type="Proteomes" id="UP001208570"/>
    </source>
</evidence>
<dbReference type="InterPro" id="IPR021665">
    <property type="entry name" value="Mediator_Med16_N"/>
</dbReference>
<evidence type="ECO:0000256" key="11">
    <source>
        <dbReference type="RuleBase" id="RU364149"/>
    </source>
</evidence>
<comment type="subunit">
    <text evidence="11">Component of the Mediator complex.</text>
</comment>
<dbReference type="Proteomes" id="UP001208570">
    <property type="component" value="Unassembled WGS sequence"/>
</dbReference>
<reference evidence="15" key="1">
    <citation type="journal article" date="2023" name="Mol. Biol. Evol.">
        <title>Third-Generation Sequencing Reveals the Adaptive Role of the Epigenome in Three Deep-Sea Polychaetes.</title>
        <authorList>
            <person name="Perez M."/>
            <person name="Aroh O."/>
            <person name="Sun Y."/>
            <person name="Lan Y."/>
            <person name="Juniper S.K."/>
            <person name="Young C.R."/>
            <person name="Angers B."/>
            <person name="Qian P.Y."/>
        </authorList>
    </citation>
    <scope>NUCLEOTIDE SEQUENCE</scope>
    <source>
        <strain evidence="15">P08H-3</strain>
    </source>
</reference>
<evidence type="ECO:0000256" key="5">
    <source>
        <dbReference type="ARBA" id="ARBA00022737"/>
    </source>
</evidence>
<evidence type="ECO:0000256" key="7">
    <source>
        <dbReference type="ARBA" id="ARBA00023159"/>
    </source>
</evidence>
<feature type="domain" description="Mediator complex subunit 16 C-terminal" evidence="14">
    <location>
        <begin position="798"/>
        <end position="860"/>
    </location>
</feature>
<sequence length="863" mass="96005">MELIYNVNKRTKTKREWGPEESPTCSLSPQNLIAFCSTSDLIDNHKGNSFESSPFHHNEGPGSVSVAITGDSSGIIASHHVYVCDIDKPWDTFLVTCLVDPIVSLEWHSSGFKLLIATVHGLVEVWKMEDYLINQWVCIQSVTVKEDVVTTAWLHQGNKVTFNAEKKDSIPYSDKIMRVSFRPSLCHYAKKPVDGWLAVTTTGLVCVCLPPSLNKDKDLTVENLSRSRTKVLLANIAHSSNGNILLVASDGNLDSMIMCYRISLKLEQNTCLISCTAMPSLFAKCHRDAALKDSVASRITHVQFMHRESGDVLLVAAGNIHNSRVELWHLTNDIIGLHRIYQGSADLDSTYCTQKWVYKSSVAQCSLPISIATPRFPVLFNSQDSNPSVLFQYIAIAYRDGSLKLVNKHTFQAMATTNLDYGIELNGDAGEKRRRMPAHITSMQQTFTGCGLVGTDQYNCLYVMKVVNTRDPVTQVPVVYLVGMLEYLIYTGYDWWDVLAALKPDSSLVKQLVVGKTGIVESVITKLSDNFAKQSSSFQELLFTRFMAIRGSLFRCCAGSQQKAADCHCKLVLHSISTLFKTVLRPKVILAQELNPAEKVTATCSKNLDADITKVMKGLNLEKNQSQFVIDVSTLQALQKLIQWVANLTLYLLVSLPMAQGYSFPGSLLLRDVSVLGTLRELLLMIKVWGLMNAACLPQFTTTSADIDCLSTMFRILTRVWLVVKEGGNLESDEQLIDECCLLPGQVLVPPVDQGLFGDTCYQASIFVQPQPVQCYYCEKPAHAYKLLSKQAPLPEGQIQSQQKKDIIRQIYLGVHPSEPVRSCSRCDCLSLLKNVAKSPTMMAWEQKFCVACLCGGHWKLAC</sequence>
<evidence type="ECO:0000256" key="9">
    <source>
        <dbReference type="ARBA" id="ARBA00023242"/>
    </source>
</evidence>
<dbReference type="Pfam" id="PF11635">
    <property type="entry name" value="Med16_N"/>
    <property type="match status" value="1"/>
</dbReference>
<dbReference type="GO" id="GO:0016592">
    <property type="term" value="C:mediator complex"/>
    <property type="evidence" value="ECO:0007669"/>
    <property type="project" value="InterPro"/>
</dbReference>
<keyword evidence="7 11" id="KW-0010">Activator</keyword>
<dbReference type="AlphaFoldDB" id="A0AAD9NJS5"/>
<evidence type="ECO:0000256" key="1">
    <source>
        <dbReference type="ARBA" id="ARBA00004123"/>
    </source>
</evidence>
<keyword evidence="4" id="KW-0853">WD repeat</keyword>
<evidence type="ECO:0000313" key="15">
    <source>
        <dbReference type="EMBL" id="KAK2169749.1"/>
    </source>
</evidence>
<comment type="function">
    <text evidence="11">Component of the Mediator complex, a coactivator involved in the regulated transcription of nearly all RNA polymerase II-dependent genes. Mediator functions as a bridge to convey information from gene-specific regulatory proteins to the basal RNA polymerase II transcription machinery. Mediator is recruited to promoters by direct interactions with regulatory proteins and serves as a scaffold for the assembly of a functional preinitiation complex with RNA polymerase II and the general transcription factors.</text>
</comment>
<keyword evidence="8 11" id="KW-0804">Transcription</keyword>
<evidence type="ECO:0000256" key="6">
    <source>
        <dbReference type="ARBA" id="ARBA00023015"/>
    </source>
</evidence>
<evidence type="ECO:0000259" key="13">
    <source>
        <dbReference type="Pfam" id="PF20718"/>
    </source>
</evidence>
<dbReference type="InterPro" id="IPR048339">
    <property type="entry name" value="Mediator_Med16_C"/>
</dbReference>
<evidence type="ECO:0000256" key="8">
    <source>
        <dbReference type="ARBA" id="ARBA00023163"/>
    </source>
</evidence>
<dbReference type="Pfam" id="PF20719">
    <property type="entry name" value="Med16_C"/>
    <property type="match status" value="1"/>
</dbReference>